<dbReference type="EMBL" id="PKPP01004375">
    <property type="protein sequence ID" value="PWA64677.1"/>
    <property type="molecule type" value="Genomic_DNA"/>
</dbReference>
<proteinExistence type="predicted"/>
<organism evidence="1 2">
    <name type="scientific">Artemisia annua</name>
    <name type="common">Sweet wormwood</name>
    <dbReference type="NCBI Taxonomy" id="35608"/>
    <lineage>
        <taxon>Eukaryota</taxon>
        <taxon>Viridiplantae</taxon>
        <taxon>Streptophyta</taxon>
        <taxon>Embryophyta</taxon>
        <taxon>Tracheophyta</taxon>
        <taxon>Spermatophyta</taxon>
        <taxon>Magnoliopsida</taxon>
        <taxon>eudicotyledons</taxon>
        <taxon>Gunneridae</taxon>
        <taxon>Pentapetalae</taxon>
        <taxon>asterids</taxon>
        <taxon>campanulids</taxon>
        <taxon>Asterales</taxon>
        <taxon>Asteraceae</taxon>
        <taxon>Asteroideae</taxon>
        <taxon>Anthemideae</taxon>
        <taxon>Artemisiinae</taxon>
        <taxon>Artemisia</taxon>
    </lineage>
</organism>
<keyword evidence="1" id="KW-0548">Nucleotidyltransferase</keyword>
<keyword evidence="2" id="KW-1185">Reference proteome</keyword>
<dbReference type="Proteomes" id="UP000245207">
    <property type="component" value="Unassembled WGS sequence"/>
</dbReference>
<evidence type="ECO:0000313" key="2">
    <source>
        <dbReference type="Proteomes" id="UP000245207"/>
    </source>
</evidence>
<name>A0A2U1MTV5_ARTAN</name>
<accession>A0A2U1MTV5</accession>
<sequence length="548" mass="63208">MEDDDGEMMIVSLAWIQVKLRLMKVLDVCLYVLWCNTSSVASKEMLRKVIMEDDDGEMMIVSLAWIQVKLRLMKVLDVCLYVLWCNTSSVASTEMLRKGPLKGCQTSGLWARIVGTMYHLHSSGILSLNSFRFKVGVGSLIRFWKDTWLGETPLSTRYNRLFHLEKDHNCLMRDRIVNGSWSLDWRRPVNVGRTYADLNNLLVEISYLVINVDGDSCIWPFSNDCNFWSLTLGSILMIVCSLVRSQTQDGVREYRILEKQKHATQFFFMNQQSVSSPVINPRYRLNWFKMEIGRTEPLFSARSPICTALIIPIGFGSGDNLPWAQAFKPASSAYGTCSRISKAGRLKRVWDLGLKWRLKWVRLGAEVGLKWVRLCDEMTAEVEIQDAVEWFNNKNFNRTIIGEMKSWYVKNFAKTRQPIVCTIYGPSNDIFEAFDEVMMTNQRGGLRMNIHALKKLDSQVHHEGVLLLFMGNTCRRSFRVKDTNSLNQQEKRSTKRCGCARECQKKEAKDAADSLKDAMSRNVGRQKLWLTRSLKKLQQCHCYEILVL</sequence>
<dbReference type="InterPro" id="IPR018187">
    <property type="entry name" value="Asp/Glu_racemase_AS_1"/>
</dbReference>
<protein>
    <submittedName>
        <fullName evidence="1">RNA-directed DNA polymerase, eukaryota, Reverse transcriptase zinc-binding domain protein</fullName>
    </submittedName>
</protein>
<dbReference type="OrthoDB" id="1736633at2759"/>
<gene>
    <name evidence="1" type="ORF">CTI12_AA343220</name>
</gene>
<dbReference type="AlphaFoldDB" id="A0A2U1MTV5"/>
<dbReference type="PANTHER" id="PTHR36617">
    <property type="entry name" value="PROTEIN, PUTATIVE-RELATED"/>
    <property type="match status" value="1"/>
</dbReference>
<dbReference type="PROSITE" id="PS00923">
    <property type="entry name" value="ASP_GLU_RACEMASE_1"/>
    <property type="match status" value="1"/>
</dbReference>
<keyword evidence="1" id="KW-0695">RNA-directed DNA polymerase</keyword>
<dbReference type="PANTHER" id="PTHR36617:SF15">
    <property type="entry name" value="REVERSE TRANSCRIPTASE ZINC-BINDING DOMAIN-CONTAINING PROTEIN"/>
    <property type="match status" value="1"/>
</dbReference>
<reference evidence="1 2" key="1">
    <citation type="journal article" date="2018" name="Mol. Plant">
        <title>The genome of Artemisia annua provides insight into the evolution of Asteraceae family and artemisinin biosynthesis.</title>
        <authorList>
            <person name="Shen Q."/>
            <person name="Zhang L."/>
            <person name="Liao Z."/>
            <person name="Wang S."/>
            <person name="Yan T."/>
            <person name="Shi P."/>
            <person name="Liu M."/>
            <person name="Fu X."/>
            <person name="Pan Q."/>
            <person name="Wang Y."/>
            <person name="Lv Z."/>
            <person name="Lu X."/>
            <person name="Zhang F."/>
            <person name="Jiang W."/>
            <person name="Ma Y."/>
            <person name="Chen M."/>
            <person name="Hao X."/>
            <person name="Li L."/>
            <person name="Tang Y."/>
            <person name="Lv G."/>
            <person name="Zhou Y."/>
            <person name="Sun X."/>
            <person name="Brodelius P.E."/>
            <person name="Rose J.K.C."/>
            <person name="Tang K."/>
        </authorList>
    </citation>
    <scope>NUCLEOTIDE SEQUENCE [LARGE SCALE GENOMIC DNA]</scope>
    <source>
        <strain evidence="2">cv. Huhao1</strain>
        <tissue evidence="1">Leaf</tissue>
    </source>
</reference>
<comment type="caution">
    <text evidence="1">The sequence shown here is derived from an EMBL/GenBank/DDBJ whole genome shotgun (WGS) entry which is preliminary data.</text>
</comment>
<dbReference type="GO" id="GO:0003964">
    <property type="term" value="F:RNA-directed DNA polymerase activity"/>
    <property type="evidence" value="ECO:0007669"/>
    <property type="project" value="UniProtKB-KW"/>
</dbReference>
<keyword evidence="1" id="KW-0808">Transferase</keyword>
<evidence type="ECO:0000313" key="1">
    <source>
        <dbReference type="EMBL" id="PWA64677.1"/>
    </source>
</evidence>